<evidence type="ECO:0000256" key="5">
    <source>
        <dbReference type="ARBA" id="ARBA00022521"/>
    </source>
</evidence>
<evidence type="ECO:0000313" key="19">
    <source>
        <dbReference type="EMBL" id="UOL48937.1"/>
    </source>
</evidence>
<keyword evidence="5" id="KW-1169">Fusion of virus membrane with host cell membrane</keyword>
<evidence type="ECO:0000256" key="18">
    <source>
        <dbReference type="RuleBase" id="RU003705"/>
    </source>
</evidence>
<keyword evidence="3" id="KW-1168">Fusion of virus membrane with host membrane</keyword>
<feature type="transmembrane region" description="Helical" evidence="18">
    <location>
        <begin position="487"/>
        <end position="512"/>
    </location>
</feature>
<comment type="subcellular location">
    <subcellularLocation>
        <location evidence="18">Virion membrane</location>
        <topology evidence="18">Single-pass type I membrane protein</topology>
    </subcellularLocation>
    <subcellularLocation>
        <location evidence="18">Host cell membrane</location>
        <topology evidence="18">Single-pass membrane protein</topology>
    </subcellularLocation>
</comment>
<evidence type="ECO:0000256" key="12">
    <source>
        <dbReference type="ARBA" id="ARBA00022989"/>
    </source>
</evidence>
<evidence type="ECO:0000256" key="14">
    <source>
        <dbReference type="ARBA" id="ARBA00023136"/>
    </source>
</evidence>
<evidence type="ECO:0000256" key="16">
    <source>
        <dbReference type="ARBA" id="ARBA00023180"/>
    </source>
</evidence>
<protein>
    <recommendedName>
        <fullName evidence="2 18">Fusion glycoprotein F0</fullName>
    </recommendedName>
</protein>
<dbReference type="Gene3D" id="1.10.287.2480">
    <property type="match status" value="2"/>
</dbReference>
<keyword evidence="13" id="KW-0175">Coiled coil</keyword>
<accession>A0A8T9KP82</accession>
<evidence type="ECO:0000256" key="4">
    <source>
        <dbReference type="ARBA" id="ARBA00022511"/>
    </source>
</evidence>
<keyword evidence="9" id="KW-0946">Virion</keyword>
<proteinExistence type="inferred from homology"/>
<dbReference type="GO" id="GO:0019064">
    <property type="term" value="P:fusion of virus membrane with host plasma membrane"/>
    <property type="evidence" value="ECO:0007669"/>
    <property type="project" value="UniProtKB-KW"/>
</dbReference>
<dbReference type="GO" id="GO:0019031">
    <property type="term" value="C:viral envelope"/>
    <property type="evidence" value="ECO:0007669"/>
    <property type="project" value="UniProtKB-KW"/>
</dbReference>
<keyword evidence="15" id="KW-1015">Disulfide bond</keyword>
<keyword evidence="8" id="KW-0732">Signal</keyword>
<keyword evidence="16" id="KW-0325">Glycoprotein</keyword>
<dbReference type="Gene3D" id="2.60.40.1690">
    <property type="entry name" value="Head and neck region of the ectodomain of NDV fusion glycoprotein"/>
    <property type="match status" value="1"/>
</dbReference>
<comment type="similarity">
    <text evidence="1 18">Belongs to the paramyxoviruses fusion glycoprotein family.</text>
</comment>
<evidence type="ECO:0000256" key="13">
    <source>
        <dbReference type="ARBA" id="ARBA00023054"/>
    </source>
</evidence>
<evidence type="ECO:0000256" key="3">
    <source>
        <dbReference type="ARBA" id="ARBA00022506"/>
    </source>
</evidence>
<keyword evidence="20" id="KW-1185">Reference proteome</keyword>
<keyword evidence="6" id="KW-1162">Viral penetration into host cytoplasm</keyword>
<dbReference type="Pfam" id="PF00523">
    <property type="entry name" value="Fusion_gly"/>
    <property type="match status" value="1"/>
</dbReference>
<evidence type="ECO:0000256" key="10">
    <source>
        <dbReference type="ARBA" id="ARBA00022870"/>
    </source>
</evidence>
<evidence type="ECO:0000256" key="2">
    <source>
        <dbReference type="ARBA" id="ARBA00016586"/>
    </source>
</evidence>
<keyword evidence="7 18" id="KW-0812">Transmembrane</keyword>
<evidence type="ECO:0000256" key="8">
    <source>
        <dbReference type="ARBA" id="ARBA00022729"/>
    </source>
</evidence>
<dbReference type="GO" id="GO:0020002">
    <property type="term" value="C:host cell plasma membrane"/>
    <property type="evidence" value="ECO:0007669"/>
    <property type="project" value="UniProtKB-SubCell"/>
</dbReference>
<evidence type="ECO:0000256" key="15">
    <source>
        <dbReference type="ARBA" id="ARBA00023157"/>
    </source>
</evidence>
<keyword evidence="14 18" id="KW-0472">Membrane</keyword>
<dbReference type="Gene3D" id="2.40.490.10">
    <property type="entry name" value="Newcastle disease virus like domain"/>
    <property type="match status" value="1"/>
</dbReference>
<keyword evidence="17" id="KW-1160">Virus entry into host cell</keyword>
<reference evidence="19" key="1">
    <citation type="submission" date="2021-12" db="EMBL/GenBank/DDBJ databases">
        <authorList>
            <person name="Tan Z.-Z."/>
            <person name="Pan Y.-F."/>
            <person name="Zhang Y.-Z."/>
        </authorList>
    </citation>
    <scope>NUCLEOTIDE SEQUENCE</scope>
    <source>
        <strain evidence="19">JSB_DaWei</strain>
    </source>
</reference>
<organism evidence="19 20">
    <name type="scientific">Jingmen Myotis davidii paramyxovirus 1</name>
    <dbReference type="NCBI Taxonomy" id="2928983"/>
    <lineage>
        <taxon>Viruses</taxon>
        <taxon>Riboviria</taxon>
        <taxon>Orthornavirae</taxon>
        <taxon>Negarnaviricota</taxon>
        <taxon>Haploviricotina</taxon>
        <taxon>Monjiviricetes</taxon>
        <taxon>Mononegavirales</taxon>
        <taxon>Paramyxoviridae</taxon>
        <taxon>Orthoparamyxovirinae</taxon>
        <taxon>Parajeilongvirus</taxon>
        <taxon>Parajeilongvirus jingmenense</taxon>
    </lineage>
</organism>
<dbReference type="GO" id="GO:0046718">
    <property type="term" value="P:symbiont entry into host cell"/>
    <property type="evidence" value="ECO:0007669"/>
    <property type="project" value="UniProtKB-KW"/>
</dbReference>
<comment type="subunit">
    <text evidence="18">Homotrimer of disulfide-linked F1-F2.</text>
</comment>
<keyword evidence="10" id="KW-1043">Host membrane</keyword>
<dbReference type="SUPFAM" id="SSF58069">
    <property type="entry name" value="Virus ectodomain"/>
    <property type="match status" value="1"/>
</dbReference>
<dbReference type="GO" id="GO:0055036">
    <property type="term" value="C:virion membrane"/>
    <property type="evidence" value="ECO:0007669"/>
    <property type="project" value="UniProtKB-SubCell"/>
</dbReference>
<evidence type="ECO:0000256" key="6">
    <source>
        <dbReference type="ARBA" id="ARBA00022595"/>
    </source>
</evidence>
<evidence type="ECO:0000256" key="1">
    <source>
        <dbReference type="ARBA" id="ARBA00008211"/>
    </source>
</evidence>
<name>A0A8T9KP82_9MONO</name>
<keyword evidence="12 18" id="KW-1133">Transmembrane helix</keyword>
<dbReference type="InterPro" id="IPR000776">
    <property type="entry name" value="Fusion_F0_Paramyxovir"/>
</dbReference>
<dbReference type="Proteomes" id="UP001250368">
    <property type="component" value="Segment"/>
</dbReference>
<evidence type="ECO:0000313" key="20">
    <source>
        <dbReference type="Proteomes" id="UP001250368"/>
    </source>
</evidence>
<dbReference type="SUPFAM" id="SSF69922">
    <property type="entry name" value="Head and neck region of the ectodomain of NDV fusion glycoprotein"/>
    <property type="match status" value="1"/>
</dbReference>
<sequence>MPTKQFIILYLMLVDIATCDLAFTELSKVGIIPGKNYKLKIKGSPTFQHMVLKLVPNISGDNSCTTEVINEYKTMLNRIITPINQSLALMKSYISSRTNSPKFWGAVIGGVALGVATSAQITAGIALHSSIQNAQAIKNMKEAILNTNKAVESITSASGKLVLAISALQDEINTKIIPLMTTMKCDIAKNTLRLYLSQYFSEIALIFGPNLRDPASETISVQVLSQAFNGDFESLLKRFNYNSYDVLDLLQSQTIRGRIIDVDMINYFIVIQIEYPEMIEIKDAIVQEFMRITFNQGGEEWMTVFPSNLLVRNLLVSNIDLTSCSRTDNSYICLYDTSSPISKELYDCSQGDLSKCAKVRIVNAYAPRFALSKGVVFANCGPITCICSNSNQHIIQDSRTTSTMISSEYCSEVQIDGMIITVGPKVMNRTIYSRDIKTGEQVVIDNIDIGNQLSSVTQDLDESKLFIQKSNDILKRLNNNVINANTIIYLIVISVIAFLWLIIITIIVIYLIRVRYIDQGNYHYQSGASSINSLSQLIPVA</sequence>
<evidence type="ECO:0000256" key="9">
    <source>
        <dbReference type="ARBA" id="ARBA00022844"/>
    </source>
</evidence>
<keyword evidence="4" id="KW-1032">Host cell membrane</keyword>
<evidence type="ECO:0000256" key="11">
    <source>
        <dbReference type="ARBA" id="ARBA00022879"/>
    </source>
</evidence>
<dbReference type="EMBL" id="OM030334">
    <property type="protein sequence ID" value="UOL48937.1"/>
    <property type="molecule type" value="Viral_cRNA"/>
</dbReference>
<evidence type="ECO:0000256" key="17">
    <source>
        <dbReference type="ARBA" id="ARBA00023296"/>
    </source>
</evidence>
<evidence type="ECO:0000256" key="7">
    <source>
        <dbReference type="ARBA" id="ARBA00022692"/>
    </source>
</evidence>
<keyword evidence="11 18" id="KW-0261">Viral envelope protein</keyword>